<reference evidence="2" key="3">
    <citation type="submission" date="2015-04" db="UniProtKB">
        <authorList>
            <consortium name="EnsemblPlants"/>
        </authorList>
    </citation>
    <scope>IDENTIFICATION</scope>
    <source>
        <strain evidence="2">cv. Jemalong A17</strain>
    </source>
</reference>
<dbReference type="AlphaFoldDB" id="G7KQU9"/>
<evidence type="ECO:0000313" key="2">
    <source>
        <dbReference type="EnsemblPlants" id="AES82041"/>
    </source>
</evidence>
<dbReference type="EMBL" id="CM001223">
    <property type="protein sequence ID" value="AES82041.2"/>
    <property type="molecule type" value="Genomic_DNA"/>
</dbReference>
<evidence type="ECO:0000313" key="3">
    <source>
        <dbReference type="Proteomes" id="UP000002051"/>
    </source>
</evidence>
<protein>
    <submittedName>
        <fullName evidence="1 2">Uncharacterized protein</fullName>
    </submittedName>
</protein>
<proteinExistence type="predicted"/>
<dbReference type="HOGENOM" id="CLU_2174778_0_0_1"/>
<dbReference type="Proteomes" id="UP000002051">
    <property type="component" value="Unassembled WGS sequence"/>
</dbReference>
<accession>A0A0C3WEI9</accession>
<dbReference type="PaxDb" id="3880-AES82041"/>
<organism evidence="1 3">
    <name type="scientific">Medicago truncatula</name>
    <name type="common">Barrel medic</name>
    <name type="synonym">Medicago tribuloides</name>
    <dbReference type="NCBI Taxonomy" id="3880"/>
    <lineage>
        <taxon>Eukaryota</taxon>
        <taxon>Viridiplantae</taxon>
        <taxon>Streptophyta</taxon>
        <taxon>Embryophyta</taxon>
        <taxon>Tracheophyta</taxon>
        <taxon>Spermatophyta</taxon>
        <taxon>Magnoliopsida</taxon>
        <taxon>eudicotyledons</taxon>
        <taxon>Gunneridae</taxon>
        <taxon>Pentapetalae</taxon>
        <taxon>rosids</taxon>
        <taxon>fabids</taxon>
        <taxon>Fabales</taxon>
        <taxon>Fabaceae</taxon>
        <taxon>Papilionoideae</taxon>
        <taxon>50 kb inversion clade</taxon>
        <taxon>NPAAA clade</taxon>
        <taxon>Hologalegina</taxon>
        <taxon>IRL clade</taxon>
        <taxon>Trifolieae</taxon>
        <taxon>Medicago</taxon>
    </lineage>
</organism>
<dbReference type="EnsemblPlants" id="AES82041">
    <property type="protein sequence ID" value="AES82041"/>
    <property type="gene ID" value="MTR_7g104620"/>
</dbReference>
<reference evidence="1 3" key="1">
    <citation type="journal article" date="2011" name="Nature">
        <title>The Medicago genome provides insight into the evolution of rhizobial symbioses.</title>
        <authorList>
            <person name="Young N.D."/>
            <person name="Debelle F."/>
            <person name="Oldroyd G.E."/>
            <person name="Geurts R."/>
            <person name="Cannon S.B."/>
            <person name="Udvardi M.K."/>
            <person name="Benedito V.A."/>
            <person name="Mayer K.F."/>
            <person name="Gouzy J."/>
            <person name="Schoof H."/>
            <person name="Van de Peer Y."/>
            <person name="Proost S."/>
            <person name="Cook D.R."/>
            <person name="Meyers B.C."/>
            <person name="Spannagl M."/>
            <person name="Cheung F."/>
            <person name="De Mita S."/>
            <person name="Krishnakumar V."/>
            <person name="Gundlach H."/>
            <person name="Zhou S."/>
            <person name="Mudge J."/>
            <person name="Bharti A.K."/>
            <person name="Murray J.D."/>
            <person name="Naoumkina M.A."/>
            <person name="Rosen B."/>
            <person name="Silverstein K.A."/>
            <person name="Tang H."/>
            <person name="Rombauts S."/>
            <person name="Zhao P.X."/>
            <person name="Zhou P."/>
            <person name="Barbe V."/>
            <person name="Bardou P."/>
            <person name="Bechner M."/>
            <person name="Bellec A."/>
            <person name="Berger A."/>
            <person name="Berges H."/>
            <person name="Bidwell S."/>
            <person name="Bisseling T."/>
            <person name="Choisne N."/>
            <person name="Couloux A."/>
            <person name="Denny R."/>
            <person name="Deshpande S."/>
            <person name="Dai X."/>
            <person name="Doyle J.J."/>
            <person name="Dudez A.M."/>
            <person name="Farmer A.D."/>
            <person name="Fouteau S."/>
            <person name="Franken C."/>
            <person name="Gibelin C."/>
            <person name="Gish J."/>
            <person name="Goldstein S."/>
            <person name="Gonzalez A.J."/>
            <person name="Green P.J."/>
            <person name="Hallab A."/>
            <person name="Hartog M."/>
            <person name="Hua A."/>
            <person name="Humphray S.J."/>
            <person name="Jeong D.H."/>
            <person name="Jing Y."/>
            <person name="Jocker A."/>
            <person name="Kenton S.M."/>
            <person name="Kim D.J."/>
            <person name="Klee K."/>
            <person name="Lai H."/>
            <person name="Lang C."/>
            <person name="Lin S."/>
            <person name="Macmil S.L."/>
            <person name="Magdelenat G."/>
            <person name="Matthews L."/>
            <person name="McCorrison J."/>
            <person name="Monaghan E.L."/>
            <person name="Mun J.H."/>
            <person name="Najar F.Z."/>
            <person name="Nicholson C."/>
            <person name="Noirot C."/>
            <person name="O'Bleness M."/>
            <person name="Paule C.R."/>
            <person name="Poulain J."/>
            <person name="Prion F."/>
            <person name="Qin B."/>
            <person name="Qu C."/>
            <person name="Retzel E.F."/>
            <person name="Riddle C."/>
            <person name="Sallet E."/>
            <person name="Samain S."/>
            <person name="Samson N."/>
            <person name="Sanders I."/>
            <person name="Saurat O."/>
            <person name="Scarpelli C."/>
            <person name="Schiex T."/>
            <person name="Segurens B."/>
            <person name="Severin A.J."/>
            <person name="Sherrier D.J."/>
            <person name="Shi R."/>
            <person name="Sims S."/>
            <person name="Singer S.R."/>
            <person name="Sinharoy S."/>
            <person name="Sterck L."/>
            <person name="Viollet A."/>
            <person name="Wang B.B."/>
            <person name="Wang K."/>
            <person name="Wang M."/>
            <person name="Wang X."/>
            <person name="Warfsmann J."/>
            <person name="Weissenbach J."/>
            <person name="White D.D."/>
            <person name="White J.D."/>
            <person name="Wiley G.B."/>
            <person name="Wincker P."/>
            <person name="Xing Y."/>
            <person name="Yang L."/>
            <person name="Yao Z."/>
            <person name="Ying F."/>
            <person name="Zhai J."/>
            <person name="Zhou L."/>
            <person name="Zuber A."/>
            <person name="Denarie J."/>
            <person name="Dixon R.A."/>
            <person name="May G.D."/>
            <person name="Schwartz D.C."/>
            <person name="Rogers J."/>
            <person name="Quetier F."/>
            <person name="Town C.D."/>
            <person name="Roe B.A."/>
        </authorList>
    </citation>
    <scope>NUCLEOTIDE SEQUENCE [LARGE SCALE GENOMIC DNA]</scope>
    <source>
        <strain evidence="1">A17</strain>
        <strain evidence="2 3">cv. Jemalong A17</strain>
    </source>
</reference>
<reference evidence="1 3" key="2">
    <citation type="journal article" date="2014" name="BMC Genomics">
        <title>An improved genome release (version Mt4.0) for the model legume Medicago truncatula.</title>
        <authorList>
            <person name="Tang H."/>
            <person name="Krishnakumar V."/>
            <person name="Bidwell S."/>
            <person name="Rosen B."/>
            <person name="Chan A."/>
            <person name="Zhou S."/>
            <person name="Gentzbittel L."/>
            <person name="Childs K.L."/>
            <person name="Yandell M."/>
            <person name="Gundlach H."/>
            <person name="Mayer K.F."/>
            <person name="Schwartz D.C."/>
            <person name="Town C.D."/>
        </authorList>
    </citation>
    <scope>GENOME REANNOTATION</scope>
    <source>
        <strain evidence="2 3">cv. Jemalong A17</strain>
    </source>
</reference>
<keyword evidence="3" id="KW-1185">Reference proteome</keyword>
<evidence type="ECO:0000313" key="1">
    <source>
        <dbReference type="EMBL" id="AES82041.2"/>
    </source>
</evidence>
<name>G7KQU9_MEDTR</name>
<gene>
    <name evidence="1" type="ordered locus">MTR_7g104620</name>
</gene>
<sequence>MKNTSYCSQFAAPAYSSAAPASANEPASIAVPSIFTGQLLPGVLGIGLKKSSERLGKDVNRFRVCEDVFDDPRNIMNELKKFELIQEVFCEDAYFVVALMLIIYHLLNID</sequence>
<accession>G7KQU9</accession>